<feature type="domain" description="Fibronectin type-III" evidence="1">
    <location>
        <begin position="554"/>
        <end position="645"/>
    </location>
</feature>
<protein>
    <recommendedName>
        <fullName evidence="1">Fibronectin type-III domain-containing protein</fullName>
    </recommendedName>
</protein>
<sequence>MPDVIGAAAWKFIVKTVVSVAISTITNKIFGPKNKSNSPTYSFGVLQTQTNSGLVVPLIYGKVKCAGNMIWASPPGEKQHKIVSFGVGKIKGFSDVRLNDIPIGDITLISIQNTLYPDAAVKVGHVPGWDSGIYCQSSGSSFALDTQASITIQNIVDSINNHASEGWIASTTVGNIGSDQIPKTNKNLIAIAKGVPCYDTPYISHKVMLPGCSYTAYLGDGEQWIDSRVTGATQEEKAKLVGGLKYDAYLAITAKASEKLSGDFNVTAIVEGRIVKVYSSPTTYTEQWTDNPAWCELDFKTSVDGCGMDMSSIDIQSYLTAAPYFDHVVNGRKRFTLNLILDEKKSRQDWLTEIFSVCRSYPTYQRGLHGILVDKPESVSQVFTVGPDEAIETWWQDNEEDIERLQIEYVDPEYEYTKVVAQADRVQLAGETSQFRNKTPLTKKISVYGINNFPQASQLSWFHLNKAQTCPEWIQYTTNKRALNRSIGDVVGIWNPITEVTEPGLAYKRYRIMQMTEPQENKITMVMQEYNPNLYGDTMGSVAPVINITKLANPTAAPPDVTDIQLAQVYYRQADGTIISYITGTCVLPDFGNFSEARLEYSTDSGKTWFSYGKINSDGTFIVDNVKTGMSYSIRIKIANRMGIVSDGEVSDPIYITGKDQPPSNVASITAIIDPADRTKVNLEWSAVNDIDLRGYQLSEGTVLTPTPITATKYTYTATSSRIHTFSVVAIDNSGNPSDIPAEKQLQIILRPDTPTNLKAIQDNSDRSKLNISWVASAGQDITGYIITCGSQSFFTKETIYTCVIPESGTYEITAKARTVAGYESNAANISIPITIEPGDVTGFTISQDMSDHSLLHLKWDNALYADLAFFEIREGVSWDDGMLVATGITGLEYNVRINQEREYSYWIKAVSRAGKYSQYPANIVAVYDLNPAPVTNIIVSQDINDRSLINVEWTGISELDFAYYDVRYGWTWEDATKLTQTKERKYQFRPTDGGNVKILIKALSTAGFYSDEASGSLYALMEPQDVENFIVQQNGEYVELYWDRAHENDVVGYEIREGWTFDYGQLIATNITGNSYKYKVDFDGIYHYWIKAINRSNRFSVTPIDYQLTVVDLPPKNVIQSFDEIVMQSGTHADTEFGVSDINWQTIGGQWSDYPTTKFEEVGGRQVLRLEKDTSGNYPATGSYMCEQIDVGRLITANIAVKFLSTVKFRGETSATLQMRTSKDNADWSVWKDFLPAKFVFRYIELRVILSTSNPAKTPEVNRFDVMIDLPDIEKAGTIGVPVGGIRITYNTDFYIIPVVTPYAIGEGVHVEITNRDKTGFNARILNLGNQDVGGTMDWRARGY</sequence>
<feature type="domain" description="Fibronectin type-III" evidence="1">
    <location>
        <begin position="752"/>
        <end position="824"/>
    </location>
</feature>
<dbReference type="OrthoDB" id="1681440at2"/>
<evidence type="ECO:0000259" key="1">
    <source>
        <dbReference type="SMART" id="SM00060"/>
    </source>
</evidence>
<comment type="caution">
    <text evidence="2">The sequence shown here is derived from an EMBL/GenBank/DDBJ whole genome shotgun (WGS) entry which is preliminary data.</text>
</comment>
<reference evidence="2 3" key="1">
    <citation type="journal article" date="2012" name="J. Bacteriol.">
        <title>Draft Genome Sequences for Two Metal-Reducing Pelosinus fermentans Strains Isolated from a Cr(VI)-Contaminated Site and for Type Strain R7.</title>
        <authorList>
            <person name="Brown S.D."/>
            <person name="Podar M."/>
            <person name="Klingeman D.M."/>
            <person name="Johnson C.M."/>
            <person name="Yang Z.K."/>
            <person name="Utturkar S.M."/>
            <person name="Land M.L."/>
            <person name="Mosher J.J."/>
            <person name="Hurt R.A.Jr."/>
            <person name="Phelps T.J."/>
            <person name="Palumbo A.V."/>
            <person name="Arkin A.P."/>
            <person name="Hazen T.C."/>
            <person name="Elias D.A."/>
        </authorList>
    </citation>
    <scope>NUCLEOTIDE SEQUENCE [LARGE SCALE GENOMIC DNA]</scope>
    <source>
        <strain evidence="2 3">B4</strain>
    </source>
</reference>
<dbReference type="SUPFAM" id="SSF49265">
    <property type="entry name" value="Fibronectin type III"/>
    <property type="match status" value="2"/>
</dbReference>
<evidence type="ECO:0000313" key="2">
    <source>
        <dbReference type="EMBL" id="EIW20706.1"/>
    </source>
</evidence>
<dbReference type="InterPro" id="IPR003961">
    <property type="entry name" value="FN3_dom"/>
</dbReference>
<feature type="domain" description="Fibronectin type-III" evidence="1">
    <location>
        <begin position="1024"/>
        <end position="1101"/>
    </location>
</feature>
<dbReference type="Gene3D" id="2.60.40.10">
    <property type="entry name" value="Immunoglobulins"/>
    <property type="match status" value="3"/>
</dbReference>
<feature type="domain" description="Fibronectin type-III" evidence="1">
    <location>
        <begin position="663"/>
        <end position="738"/>
    </location>
</feature>
<dbReference type="SMART" id="SM00060">
    <property type="entry name" value="FN3"/>
    <property type="match status" value="5"/>
</dbReference>
<dbReference type="EMBL" id="AKVJ01000004">
    <property type="protein sequence ID" value="EIW20706.1"/>
    <property type="molecule type" value="Genomic_DNA"/>
</dbReference>
<dbReference type="RefSeq" id="WP_007930502.1">
    <property type="nucleotide sequence ID" value="NZ_AKVJ01000004.1"/>
</dbReference>
<accession>I9LJV5</accession>
<gene>
    <name evidence="2" type="ORF">FB4_1918</name>
</gene>
<feature type="domain" description="Fibronectin type-III" evidence="1">
    <location>
        <begin position="838"/>
        <end position="917"/>
    </location>
</feature>
<evidence type="ECO:0000313" key="3">
    <source>
        <dbReference type="Proteomes" id="UP000004324"/>
    </source>
</evidence>
<dbReference type="InterPro" id="IPR013783">
    <property type="entry name" value="Ig-like_fold"/>
</dbReference>
<name>I9LJV5_9FIRM</name>
<dbReference type="Proteomes" id="UP000004324">
    <property type="component" value="Unassembled WGS sequence"/>
</dbReference>
<organism evidence="2 3">
    <name type="scientific">Pelosinus fermentans B4</name>
    <dbReference type="NCBI Taxonomy" id="1149862"/>
    <lineage>
        <taxon>Bacteria</taxon>
        <taxon>Bacillati</taxon>
        <taxon>Bacillota</taxon>
        <taxon>Negativicutes</taxon>
        <taxon>Selenomonadales</taxon>
        <taxon>Sporomusaceae</taxon>
        <taxon>Pelosinus</taxon>
    </lineage>
</organism>
<keyword evidence="3" id="KW-1185">Reference proteome</keyword>
<dbReference type="PATRIC" id="fig|1149862.3.peg.194"/>
<dbReference type="InterPro" id="IPR036116">
    <property type="entry name" value="FN3_sf"/>
</dbReference>
<proteinExistence type="predicted"/>